<proteinExistence type="predicted"/>
<evidence type="ECO:0000313" key="2">
    <source>
        <dbReference type="EMBL" id="KAG8094715.1"/>
    </source>
</evidence>
<evidence type="ECO:0000313" key="3">
    <source>
        <dbReference type="Proteomes" id="UP000729402"/>
    </source>
</evidence>
<evidence type="ECO:0000256" key="1">
    <source>
        <dbReference type="SAM" id="MobiDB-lite"/>
    </source>
</evidence>
<comment type="caution">
    <text evidence="2">The sequence shown here is derived from an EMBL/GenBank/DDBJ whole genome shotgun (WGS) entry which is preliminary data.</text>
</comment>
<dbReference type="EMBL" id="JAAALK010000080">
    <property type="protein sequence ID" value="KAG8094715.1"/>
    <property type="molecule type" value="Genomic_DNA"/>
</dbReference>
<gene>
    <name evidence="2" type="ORF">GUJ93_ZPchr0012g21973</name>
</gene>
<feature type="region of interest" description="Disordered" evidence="1">
    <location>
        <begin position="68"/>
        <end position="92"/>
    </location>
</feature>
<protein>
    <submittedName>
        <fullName evidence="2">Uncharacterized protein</fullName>
    </submittedName>
</protein>
<organism evidence="2 3">
    <name type="scientific">Zizania palustris</name>
    <name type="common">Northern wild rice</name>
    <dbReference type="NCBI Taxonomy" id="103762"/>
    <lineage>
        <taxon>Eukaryota</taxon>
        <taxon>Viridiplantae</taxon>
        <taxon>Streptophyta</taxon>
        <taxon>Embryophyta</taxon>
        <taxon>Tracheophyta</taxon>
        <taxon>Spermatophyta</taxon>
        <taxon>Magnoliopsida</taxon>
        <taxon>Liliopsida</taxon>
        <taxon>Poales</taxon>
        <taxon>Poaceae</taxon>
        <taxon>BOP clade</taxon>
        <taxon>Oryzoideae</taxon>
        <taxon>Oryzeae</taxon>
        <taxon>Zizaniinae</taxon>
        <taxon>Zizania</taxon>
    </lineage>
</organism>
<accession>A0A8J5WP76</accession>
<reference evidence="2" key="2">
    <citation type="submission" date="2021-02" db="EMBL/GenBank/DDBJ databases">
        <authorList>
            <person name="Kimball J.A."/>
            <person name="Haas M.W."/>
            <person name="Macchietto M."/>
            <person name="Kono T."/>
            <person name="Duquette J."/>
            <person name="Shao M."/>
        </authorList>
    </citation>
    <scope>NUCLEOTIDE SEQUENCE</scope>
    <source>
        <tissue evidence="2">Fresh leaf tissue</tissue>
    </source>
</reference>
<sequence>MSDAVVRPKVFLRDGSYYLDPEMDVVPHSRDAPLSTIARVVEGKADEGEEIKVMPSLLERVDQDFYEAVAQGANDNSDEEDEEGVGNNDNEEEYIVISNKWKAQDSDALSINEGRDTCWEYRQNEVLKDAVYPTKEAV</sequence>
<dbReference type="Proteomes" id="UP000729402">
    <property type="component" value="Unassembled WGS sequence"/>
</dbReference>
<dbReference type="AlphaFoldDB" id="A0A8J5WP76"/>
<name>A0A8J5WP76_ZIZPA</name>
<reference evidence="2" key="1">
    <citation type="journal article" date="2021" name="bioRxiv">
        <title>Whole Genome Assembly and Annotation of Northern Wild Rice, Zizania palustris L., Supports a Whole Genome Duplication in the Zizania Genus.</title>
        <authorList>
            <person name="Haas M."/>
            <person name="Kono T."/>
            <person name="Macchietto M."/>
            <person name="Millas R."/>
            <person name="McGilp L."/>
            <person name="Shao M."/>
            <person name="Duquette J."/>
            <person name="Hirsch C.N."/>
            <person name="Kimball J."/>
        </authorList>
    </citation>
    <scope>NUCLEOTIDE SEQUENCE</scope>
    <source>
        <tissue evidence="2">Fresh leaf tissue</tissue>
    </source>
</reference>
<feature type="compositionally biased region" description="Acidic residues" evidence="1">
    <location>
        <begin position="76"/>
        <end position="92"/>
    </location>
</feature>
<keyword evidence="3" id="KW-1185">Reference proteome</keyword>